<name>A0A1I7W3L9_LOALO</name>
<dbReference type="AlphaFoldDB" id="A0A1I7W3L9"/>
<sequence length="228" mass="25901">MVLVAFSVPETKTQNLSSCICNAIESIRHNLRKQLKKLILDGRVWGALSAEHFAYVQNLLPDCTLEAELAPDDCKDLKYGRIYGSDGVRNKNTDNICNADSSESEGSESPALDDGDECLMRSDYSDTTEEKSENRTFAEIFASKVKKEDISRRRNKFTSRSRSSSREKINDNTVEHSSRRKGRYRSQEKSLRSSGKQSSRKILLRKQNTANESSDEEWVPGRSSKKYK</sequence>
<dbReference type="Proteomes" id="UP000095285">
    <property type="component" value="Unassembled WGS sequence"/>
</dbReference>
<organism evidence="2 3">
    <name type="scientific">Loa loa</name>
    <name type="common">Eye worm</name>
    <name type="synonym">Filaria loa</name>
    <dbReference type="NCBI Taxonomy" id="7209"/>
    <lineage>
        <taxon>Eukaryota</taxon>
        <taxon>Metazoa</taxon>
        <taxon>Ecdysozoa</taxon>
        <taxon>Nematoda</taxon>
        <taxon>Chromadorea</taxon>
        <taxon>Rhabditida</taxon>
        <taxon>Spirurina</taxon>
        <taxon>Spiruromorpha</taxon>
        <taxon>Filarioidea</taxon>
        <taxon>Onchocercidae</taxon>
        <taxon>Loa</taxon>
    </lineage>
</organism>
<feature type="region of interest" description="Disordered" evidence="1">
    <location>
        <begin position="151"/>
        <end position="228"/>
    </location>
</feature>
<keyword evidence="2" id="KW-1185">Reference proteome</keyword>
<feature type="compositionally biased region" description="Basic and acidic residues" evidence="1">
    <location>
        <begin position="118"/>
        <end position="135"/>
    </location>
</feature>
<proteinExistence type="predicted"/>
<evidence type="ECO:0000256" key="1">
    <source>
        <dbReference type="SAM" id="MobiDB-lite"/>
    </source>
</evidence>
<feature type="region of interest" description="Disordered" evidence="1">
    <location>
        <begin position="93"/>
        <end position="135"/>
    </location>
</feature>
<dbReference type="WBParaSite" id="EN70_9288">
    <property type="protein sequence ID" value="EN70_9288"/>
    <property type="gene ID" value="EN70_9288"/>
</dbReference>
<reference evidence="3" key="2">
    <citation type="submission" date="2016-11" db="UniProtKB">
        <authorList>
            <consortium name="WormBaseParasite"/>
        </authorList>
    </citation>
    <scope>IDENTIFICATION</scope>
</reference>
<reference evidence="2" key="1">
    <citation type="submission" date="2012-04" db="EMBL/GenBank/DDBJ databases">
        <title>The Genome Sequence of Loa loa.</title>
        <authorList>
            <consortium name="The Broad Institute Genome Sequencing Platform"/>
            <consortium name="Broad Institute Genome Sequencing Center for Infectious Disease"/>
            <person name="Nutman T.B."/>
            <person name="Fink D.L."/>
            <person name="Russ C."/>
            <person name="Young S."/>
            <person name="Zeng Q."/>
            <person name="Gargeya S."/>
            <person name="Alvarado L."/>
            <person name="Berlin A."/>
            <person name="Chapman S.B."/>
            <person name="Chen Z."/>
            <person name="Freedman E."/>
            <person name="Gellesch M."/>
            <person name="Goldberg J."/>
            <person name="Griggs A."/>
            <person name="Gujja S."/>
            <person name="Heilman E.R."/>
            <person name="Heiman D."/>
            <person name="Howarth C."/>
            <person name="Mehta T."/>
            <person name="Neiman D."/>
            <person name="Pearson M."/>
            <person name="Roberts A."/>
            <person name="Saif S."/>
            <person name="Shea T."/>
            <person name="Shenoy N."/>
            <person name="Sisk P."/>
            <person name="Stolte C."/>
            <person name="Sykes S."/>
            <person name="White J."/>
            <person name="Yandava C."/>
            <person name="Haas B."/>
            <person name="Henn M.R."/>
            <person name="Nusbaum C."/>
            <person name="Birren B."/>
        </authorList>
    </citation>
    <scope>NUCLEOTIDE SEQUENCE [LARGE SCALE GENOMIC DNA]</scope>
</reference>
<protein>
    <submittedName>
        <fullName evidence="3">Doublecortin domain-containing protein</fullName>
    </submittedName>
</protein>
<accession>A0A1I7W3L9</accession>
<feature type="compositionally biased region" description="Acidic residues" evidence="1">
    <location>
        <begin position="102"/>
        <end position="117"/>
    </location>
</feature>
<evidence type="ECO:0000313" key="2">
    <source>
        <dbReference type="Proteomes" id="UP000095285"/>
    </source>
</evidence>
<evidence type="ECO:0000313" key="3">
    <source>
        <dbReference type="WBParaSite" id="EN70_9288"/>
    </source>
</evidence>
<feature type="compositionally biased region" description="Basic and acidic residues" evidence="1">
    <location>
        <begin position="164"/>
        <end position="177"/>
    </location>
</feature>